<organism evidence="4 5">
    <name type="scientific">Brotocaccenecus cirricatena</name>
    <dbReference type="NCBI Taxonomy" id="3064195"/>
    <lineage>
        <taxon>Bacteria</taxon>
        <taxon>Bacillati</taxon>
        <taxon>Bacillota</taxon>
        <taxon>Clostridia</taxon>
        <taxon>Eubacteriales</taxon>
        <taxon>Oscillospiraceae</taxon>
        <taxon>Brotocaccenecus</taxon>
    </lineage>
</organism>
<name>A0AAE3AA28_9FIRM</name>
<dbReference type="PROSITE" id="PS51257">
    <property type="entry name" value="PROKAR_LIPOPROTEIN"/>
    <property type="match status" value="1"/>
</dbReference>
<proteinExistence type="inferred from homology"/>
<dbReference type="SUPFAM" id="SSF53807">
    <property type="entry name" value="Helical backbone' metal receptor"/>
    <property type="match status" value="1"/>
</dbReference>
<dbReference type="Proteomes" id="UP001199319">
    <property type="component" value="Unassembled WGS sequence"/>
</dbReference>
<feature type="signal peptide" evidence="2">
    <location>
        <begin position="1"/>
        <end position="19"/>
    </location>
</feature>
<reference evidence="4" key="1">
    <citation type="submission" date="2021-10" db="EMBL/GenBank/DDBJ databases">
        <title>Anaerobic single-cell dispensing facilitates the cultivation of human gut bacteria.</title>
        <authorList>
            <person name="Afrizal A."/>
        </authorList>
    </citation>
    <scope>NUCLEOTIDE SEQUENCE</scope>
    <source>
        <strain evidence="4">CLA-AA-H272</strain>
    </source>
</reference>
<dbReference type="Gene3D" id="3.40.50.1980">
    <property type="entry name" value="Nitrogenase molybdenum iron protein domain"/>
    <property type="match status" value="2"/>
</dbReference>
<dbReference type="InterPro" id="IPR050902">
    <property type="entry name" value="ABC_Transporter_SBP"/>
</dbReference>
<keyword evidence="2" id="KW-0732">Signal</keyword>
<accession>A0AAE3AA28</accession>
<evidence type="ECO:0000259" key="3">
    <source>
        <dbReference type="PROSITE" id="PS50983"/>
    </source>
</evidence>
<dbReference type="Pfam" id="PF01497">
    <property type="entry name" value="Peripla_BP_2"/>
    <property type="match status" value="1"/>
</dbReference>
<evidence type="ECO:0000256" key="2">
    <source>
        <dbReference type="SAM" id="SignalP"/>
    </source>
</evidence>
<gene>
    <name evidence="4" type="ORF">LKD37_04440</name>
</gene>
<dbReference type="RefSeq" id="WP_302928085.1">
    <property type="nucleotide sequence ID" value="NZ_JAJEPW010000008.1"/>
</dbReference>
<dbReference type="InterPro" id="IPR002491">
    <property type="entry name" value="ABC_transptr_periplasmic_BD"/>
</dbReference>
<evidence type="ECO:0000313" key="4">
    <source>
        <dbReference type="EMBL" id="MCC2128777.1"/>
    </source>
</evidence>
<sequence>MKKIVAILLAVVFVLGSFAGCASNDNVESGKTITVTDMAGNTVELPTNIDKIACQSSTCEAAIITLGKGALLIGTTDYTDETTFAYQLYPELSTVRKCEDDLSVEEMLEANVDVVFVKDTNKIEKYQNAGMKVVCLDFDTVEGTKKSIELLGTILDVTERSNKCLAYIEKCETLIAERLNDGETKSFTAYYSRAKYEDSNLLTTYAAGHIYSEWIATSGGSVITKDMDLHETKGGVHINGEELVNANPDIIFVGGYYRNSVYEEAMSGEYRDTLTAIKDNRVYVIPTSVSDWSVGTCEIGLVTLWCATVVYPELFSDIDMAKEIITFYKDVADVTVSRELAEAILTSNESK</sequence>
<dbReference type="AlphaFoldDB" id="A0AAE3AA28"/>
<dbReference type="GO" id="GO:0071281">
    <property type="term" value="P:cellular response to iron ion"/>
    <property type="evidence" value="ECO:0007669"/>
    <property type="project" value="TreeGrafter"/>
</dbReference>
<dbReference type="PROSITE" id="PS50983">
    <property type="entry name" value="FE_B12_PBP"/>
    <property type="match status" value="1"/>
</dbReference>
<keyword evidence="5" id="KW-1185">Reference proteome</keyword>
<evidence type="ECO:0000313" key="5">
    <source>
        <dbReference type="Proteomes" id="UP001199319"/>
    </source>
</evidence>
<dbReference type="PANTHER" id="PTHR30535">
    <property type="entry name" value="VITAMIN B12-BINDING PROTEIN"/>
    <property type="match status" value="1"/>
</dbReference>
<comment type="caution">
    <text evidence="4">The sequence shown here is derived from an EMBL/GenBank/DDBJ whole genome shotgun (WGS) entry which is preliminary data.</text>
</comment>
<dbReference type="EMBL" id="JAJEPW010000008">
    <property type="protein sequence ID" value="MCC2128777.1"/>
    <property type="molecule type" value="Genomic_DNA"/>
</dbReference>
<feature type="chain" id="PRO_5042155617" evidence="2">
    <location>
        <begin position="20"/>
        <end position="351"/>
    </location>
</feature>
<protein>
    <submittedName>
        <fullName evidence="4">ABC transporter substrate-binding protein</fullName>
    </submittedName>
</protein>
<evidence type="ECO:0000256" key="1">
    <source>
        <dbReference type="ARBA" id="ARBA00008814"/>
    </source>
</evidence>
<comment type="similarity">
    <text evidence="1">Belongs to the bacterial solute-binding protein 8 family.</text>
</comment>
<dbReference type="PANTHER" id="PTHR30535:SF34">
    <property type="entry name" value="MOLYBDATE-BINDING PROTEIN MOLA"/>
    <property type="match status" value="1"/>
</dbReference>
<feature type="domain" description="Fe/B12 periplasmic-binding" evidence="3">
    <location>
        <begin position="51"/>
        <end position="318"/>
    </location>
</feature>